<dbReference type="InterPro" id="IPR036390">
    <property type="entry name" value="WH_DNA-bd_sf"/>
</dbReference>
<evidence type="ECO:0000259" key="1">
    <source>
        <dbReference type="PROSITE" id="PS50995"/>
    </source>
</evidence>
<dbReference type="Proteomes" id="UP001595979">
    <property type="component" value="Unassembled WGS sequence"/>
</dbReference>
<reference evidence="3" key="1">
    <citation type="journal article" date="2019" name="Int. J. Syst. Evol. Microbiol.">
        <title>The Global Catalogue of Microorganisms (GCM) 10K type strain sequencing project: providing services to taxonomists for standard genome sequencing and annotation.</title>
        <authorList>
            <consortium name="The Broad Institute Genomics Platform"/>
            <consortium name="The Broad Institute Genome Sequencing Center for Infectious Disease"/>
            <person name="Wu L."/>
            <person name="Ma J."/>
        </authorList>
    </citation>
    <scope>NUCLEOTIDE SEQUENCE [LARGE SCALE GENOMIC DNA]</scope>
    <source>
        <strain evidence="3">CGMCC 1.15053</strain>
    </source>
</reference>
<dbReference type="InterPro" id="IPR052526">
    <property type="entry name" value="HTH-type_Bedaq_tolerance"/>
</dbReference>
<evidence type="ECO:0000313" key="3">
    <source>
        <dbReference type="Proteomes" id="UP001595979"/>
    </source>
</evidence>
<gene>
    <name evidence="2" type="ORF">ACFPQ6_10195</name>
</gene>
<feature type="domain" description="HTH marR-type" evidence="1">
    <location>
        <begin position="11"/>
        <end position="143"/>
    </location>
</feature>
<dbReference type="InterPro" id="IPR000835">
    <property type="entry name" value="HTH_MarR-typ"/>
</dbReference>
<keyword evidence="3" id="KW-1185">Reference proteome</keyword>
<dbReference type="SUPFAM" id="SSF46785">
    <property type="entry name" value="Winged helix' DNA-binding domain"/>
    <property type="match status" value="1"/>
</dbReference>
<dbReference type="Gene3D" id="1.10.10.10">
    <property type="entry name" value="Winged helix-like DNA-binding domain superfamily/Winged helix DNA-binding domain"/>
    <property type="match status" value="1"/>
</dbReference>
<accession>A0ABW1DJ89</accession>
<dbReference type="SMART" id="SM00347">
    <property type="entry name" value="HTH_MARR"/>
    <property type="match status" value="1"/>
</dbReference>
<dbReference type="PANTHER" id="PTHR39515">
    <property type="entry name" value="CONSERVED PROTEIN"/>
    <property type="match status" value="1"/>
</dbReference>
<dbReference type="Pfam" id="PF12802">
    <property type="entry name" value="MarR_2"/>
    <property type="match status" value="1"/>
</dbReference>
<dbReference type="InterPro" id="IPR036388">
    <property type="entry name" value="WH-like_DNA-bd_sf"/>
</dbReference>
<proteinExistence type="predicted"/>
<dbReference type="EMBL" id="JBHSOH010000009">
    <property type="protein sequence ID" value="MFC5848682.1"/>
    <property type="molecule type" value="Genomic_DNA"/>
</dbReference>
<organism evidence="2 3">
    <name type="scientific">Deinococcus petrolearius</name>
    <dbReference type="NCBI Taxonomy" id="1751295"/>
    <lineage>
        <taxon>Bacteria</taxon>
        <taxon>Thermotogati</taxon>
        <taxon>Deinococcota</taxon>
        <taxon>Deinococci</taxon>
        <taxon>Deinococcales</taxon>
        <taxon>Deinococcaceae</taxon>
        <taxon>Deinococcus</taxon>
    </lineage>
</organism>
<evidence type="ECO:0000313" key="2">
    <source>
        <dbReference type="EMBL" id="MFC5848682.1"/>
    </source>
</evidence>
<dbReference type="RefSeq" id="WP_380048960.1">
    <property type="nucleotide sequence ID" value="NZ_JBHSOH010000009.1"/>
</dbReference>
<protein>
    <submittedName>
        <fullName evidence="2">MarR family winged helix-turn-helix transcriptional regulator</fullName>
    </submittedName>
</protein>
<dbReference type="PROSITE" id="PS50995">
    <property type="entry name" value="HTH_MARR_2"/>
    <property type="match status" value="1"/>
</dbReference>
<comment type="caution">
    <text evidence="2">The sequence shown here is derived from an EMBL/GenBank/DDBJ whole genome shotgun (WGS) entry which is preliminary data.</text>
</comment>
<dbReference type="PANTHER" id="PTHR39515:SF2">
    <property type="entry name" value="HTH-TYPE TRANSCRIPTIONAL REGULATOR RV0880"/>
    <property type="match status" value="1"/>
</dbReference>
<name>A0ABW1DJ89_9DEIO</name>
<sequence length="168" mass="18050">MKDLTPPQDELYGLVRLTLRLARHFRHRLDEPLEQAVGLNTGEVLVLSAIMDGCDTPSAVARRQSLPAPTVTRMVTKLVDLGLVRRVSDPGDLRRQRLQLTAQGEATRLRTRESAQSIVQSSFGTLDPAQVTAALAALDTLAASLDLCAAPPVAQAPRAASPLAEARP</sequence>